<proteinExistence type="predicted"/>
<comment type="caution">
    <text evidence="1">The sequence shown here is derived from an EMBL/GenBank/DDBJ whole genome shotgun (WGS) entry which is preliminary data.</text>
</comment>
<sequence>MSDIGTLRLPDGVEIYVCLDHQGEVCDYCELDCVDVNNEARARASQAQAAPRLQDGDPLNPSQLRVGTEVRMPNCSGWKPSTPLDGQIFGVMVDFRGETCYVIRLQDKTLINYPVKWAHEEWLVKLDGIYIAASKIANSFKVLVRRPDQTTPDEKNLS</sequence>
<keyword evidence="2" id="KW-1185">Reference proteome</keyword>
<evidence type="ECO:0000313" key="2">
    <source>
        <dbReference type="Proteomes" id="UP000235388"/>
    </source>
</evidence>
<name>A0A2N5T8C8_9BASI</name>
<protein>
    <submittedName>
        <fullName evidence="1">Uncharacterized protein</fullName>
    </submittedName>
</protein>
<evidence type="ECO:0000313" key="1">
    <source>
        <dbReference type="EMBL" id="PLW21751.1"/>
    </source>
</evidence>
<dbReference type="OrthoDB" id="2497217at2759"/>
<reference evidence="1 2" key="1">
    <citation type="submission" date="2017-11" db="EMBL/GenBank/DDBJ databases">
        <title>De novo assembly and phasing of dikaryotic genomes from two isolates of Puccinia coronata f. sp. avenae, the causal agent of oat crown rust.</title>
        <authorList>
            <person name="Miller M.E."/>
            <person name="Zhang Y."/>
            <person name="Omidvar V."/>
            <person name="Sperschneider J."/>
            <person name="Schwessinger B."/>
            <person name="Raley C."/>
            <person name="Palmer J.M."/>
            <person name="Garnica D."/>
            <person name="Upadhyaya N."/>
            <person name="Rathjen J."/>
            <person name="Taylor J.M."/>
            <person name="Park R.F."/>
            <person name="Dodds P.N."/>
            <person name="Hirsch C.D."/>
            <person name="Kianian S.F."/>
            <person name="Figueroa M."/>
        </authorList>
    </citation>
    <scope>NUCLEOTIDE SEQUENCE [LARGE SCALE GENOMIC DNA]</scope>
    <source>
        <strain evidence="1">12NC29</strain>
    </source>
</reference>
<organism evidence="1 2">
    <name type="scientific">Puccinia coronata f. sp. avenae</name>
    <dbReference type="NCBI Taxonomy" id="200324"/>
    <lineage>
        <taxon>Eukaryota</taxon>
        <taxon>Fungi</taxon>
        <taxon>Dikarya</taxon>
        <taxon>Basidiomycota</taxon>
        <taxon>Pucciniomycotina</taxon>
        <taxon>Pucciniomycetes</taxon>
        <taxon>Pucciniales</taxon>
        <taxon>Pucciniaceae</taxon>
        <taxon>Puccinia</taxon>
    </lineage>
</organism>
<accession>A0A2N5T8C8</accession>
<gene>
    <name evidence="1" type="ORF">PCANC_02918</name>
</gene>
<dbReference type="AlphaFoldDB" id="A0A2N5T8C8"/>
<dbReference type="EMBL" id="PGCJ01000780">
    <property type="protein sequence ID" value="PLW21751.1"/>
    <property type="molecule type" value="Genomic_DNA"/>
</dbReference>
<dbReference type="Proteomes" id="UP000235388">
    <property type="component" value="Unassembled WGS sequence"/>
</dbReference>